<dbReference type="AlphaFoldDB" id="A0A0K9PZS2"/>
<evidence type="ECO:0000256" key="1">
    <source>
        <dbReference type="PROSITE-ProRule" id="PRU00042"/>
    </source>
</evidence>
<evidence type="ECO:0000256" key="2">
    <source>
        <dbReference type="SAM" id="MobiDB-lite"/>
    </source>
</evidence>
<accession>A0A0K9PZS2</accession>
<dbReference type="PANTHER" id="PTHR36055:SF1">
    <property type="entry name" value="C2H2-LIKE ZINC FINGER PROTEIN"/>
    <property type="match status" value="1"/>
</dbReference>
<dbReference type="OrthoDB" id="191139at2759"/>
<feature type="compositionally biased region" description="Basic residues" evidence="2">
    <location>
        <begin position="311"/>
        <end position="320"/>
    </location>
</feature>
<feature type="region of interest" description="Disordered" evidence="2">
    <location>
        <begin position="310"/>
        <end position="335"/>
    </location>
</feature>
<feature type="domain" description="C2H2-type" evidence="3">
    <location>
        <begin position="106"/>
        <end position="128"/>
    </location>
</feature>
<evidence type="ECO:0000313" key="4">
    <source>
        <dbReference type="EMBL" id="KMZ74429.1"/>
    </source>
</evidence>
<keyword evidence="1" id="KW-0862">Zinc</keyword>
<feature type="region of interest" description="Disordered" evidence="2">
    <location>
        <begin position="44"/>
        <end position="70"/>
    </location>
</feature>
<proteinExistence type="predicted"/>
<name>A0A0K9PZS2_ZOSMR</name>
<dbReference type="EMBL" id="LFYR01000337">
    <property type="protein sequence ID" value="KMZ74429.1"/>
    <property type="molecule type" value="Genomic_DNA"/>
</dbReference>
<keyword evidence="5" id="KW-1185">Reference proteome</keyword>
<sequence>MAKSEHEEPGYMGNHSHTIFQEPFFSFSTGTSYPFIRLRNAIDQQGNNKNPKGSNIENDINSPKSDTNGIIKKNRGGITLLKNDHSEIEKYLPGWPLLPPSKISLQKCGKCSREFCSMVNYRRHIRIHRRSINKDKVCPKNTEYLCQFWDKLSLDKKRELLSFNNVALEEVDGLSIINALTSLIQKSWFSSLPKVYLKTGSNLLDLIEDKSFTSISSHDLFSILDDASEKTFLCAGNAIDFGVKKFVFDLGIEKIAFDPKNVIACTSFILEQKLVKAWLADKESEALKCEKLLVEEEEAAQKRQAQLLERKRQKKLRQKEHRANGHSSGNKSRFKGNASDIAVDILIDNPEKSLRSLNITVEDASVTCEFESGDHHMQIESGQIETTVFQTPPLSKSTNLTNNFQKIPTTKCVLVKKTHMVWTEKNKTESSDKVELVTKDGSNHCNNSEVLIGSIPVSVGNNHNLDVTTERLFKPNAHSLSNCGCHPSVKQWKPVNKQEGSTNPLALQNSSMNETKLISSERNSLYHGENGSIDEDIVGISKVRVGSICPTTQRFSSQVAMDFLTQRWNAAHSSEHVKIGVSQNSELFKNMEEVLQKIDYSCLDISGHPDEHMLTVDHYLDSTISHVYKSKIPPQNEKNYETKYIPKQRNGMLER</sequence>
<dbReference type="PROSITE" id="PS50157">
    <property type="entry name" value="ZINC_FINGER_C2H2_2"/>
    <property type="match status" value="1"/>
</dbReference>
<protein>
    <recommendedName>
        <fullName evidence="3">C2H2-type domain-containing protein</fullName>
    </recommendedName>
</protein>
<dbReference type="PROSITE" id="PS00028">
    <property type="entry name" value="ZINC_FINGER_C2H2_1"/>
    <property type="match status" value="1"/>
</dbReference>
<comment type="caution">
    <text evidence="4">The sequence shown here is derived from an EMBL/GenBank/DDBJ whole genome shotgun (WGS) entry which is preliminary data.</text>
</comment>
<evidence type="ECO:0000313" key="5">
    <source>
        <dbReference type="Proteomes" id="UP000036987"/>
    </source>
</evidence>
<gene>
    <name evidence="4" type="ORF">ZOSMA_129G00210</name>
</gene>
<dbReference type="PANTHER" id="PTHR36055">
    <property type="entry name" value="C2H2-LIKE ZINC FINGER PROTEIN"/>
    <property type="match status" value="1"/>
</dbReference>
<keyword evidence="1" id="KW-0863">Zinc-finger</keyword>
<keyword evidence="1" id="KW-0479">Metal-binding</keyword>
<dbReference type="Proteomes" id="UP000036987">
    <property type="component" value="Unassembled WGS sequence"/>
</dbReference>
<feature type="compositionally biased region" description="Polar residues" evidence="2">
    <location>
        <begin position="44"/>
        <end position="68"/>
    </location>
</feature>
<organism evidence="4 5">
    <name type="scientific">Zostera marina</name>
    <name type="common">Eelgrass</name>
    <dbReference type="NCBI Taxonomy" id="29655"/>
    <lineage>
        <taxon>Eukaryota</taxon>
        <taxon>Viridiplantae</taxon>
        <taxon>Streptophyta</taxon>
        <taxon>Embryophyta</taxon>
        <taxon>Tracheophyta</taxon>
        <taxon>Spermatophyta</taxon>
        <taxon>Magnoliopsida</taxon>
        <taxon>Liliopsida</taxon>
        <taxon>Zosteraceae</taxon>
        <taxon>Zostera</taxon>
    </lineage>
</organism>
<reference evidence="5" key="1">
    <citation type="journal article" date="2016" name="Nature">
        <title>The genome of the seagrass Zostera marina reveals angiosperm adaptation to the sea.</title>
        <authorList>
            <person name="Olsen J.L."/>
            <person name="Rouze P."/>
            <person name="Verhelst B."/>
            <person name="Lin Y.-C."/>
            <person name="Bayer T."/>
            <person name="Collen J."/>
            <person name="Dattolo E."/>
            <person name="De Paoli E."/>
            <person name="Dittami S."/>
            <person name="Maumus F."/>
            <person name="Michel G."/>
            <person name="Kersting A."/>
            <person name="Lauritano C."/>
            <person name="Lohaus R."/>
            <person name="Toepel M."/>
            <person name="Tonon T."/>
            <person name="Vanneste K."/>
            <person name="Amirebrahimi M."/>
            <person name="Brakel J."/>
            <person name="Bostroem C."/>
            <person name="Chovatia M."/>
            <person name="Grimwood J."/>
            <person name="Jenkins J.W."/>
            <person name="Jueterbock A."/>
            <person name="Mraz A."/>
            <person name="Stam W.T."/>
            <person name="Tice H."/>
            <person name="Bornberg-Bauer E."/>
            <person name="Green P.J."/>
            <person name="Pearson G.A."/>
            <person name="Procaccini G."/>
            <person name="Duarte C.M."/>
            <person name="Schmutz J."/>
            <person name="Reusch T.B.H."/>
            <person name="Van de Peer Y."/>
        </authorList>
    </citation>
    <scope>NUCLEOTIDE SEQUENCE [LARGE SCALE GENOMIC DNA]</scope>
    <source>
        <strain evidence="5">cv. Finnish</strain>
    </source>
</reference>
<dbReference type="GO" id="GO:0008270">
    <property type="term" value="F:zinc ion binding"/>
    <property type="evidence" value="ECO:0007669"/>
    <property type="project" value="UniProtKB-KW"/>
</dbReference>
<evidence type="ECO:0000259" key="3">
    <source>
        <dbReference type="PROSITE" id="PS50157"/>
    </source>
</evidence>
<dbReference type="InterPro" id="IPR013087">
    <property type="entry name" value="Znf_C2H2_type"/>
</dbReference>
<dbReference type="STRING" id="29655.A0A0K9PZS2"/>